<evidence type="ECO:0000256" key="1">
    <source>
        <dbReference type="ARBA" id="ARBA00022723"/>
    </source>
</evidence>
<keyword evidence="8" id="KW-1185">Reference proteome</keyword>
<keyword evidence="5" id="KW-0804">Transcription</keyword>
<sequence>MIAEKCPAIKTGCLSCHSRGIRCDPSNAHCKQYSSTTWGTNRLVKYACPAATPYPTASLSISWTGTRREKQSLHFFSTYTAPELAGWLDTTFWQYRVLQTSQHDPAIRHVIAALGASHEHRLRKQAARENLETGELDAFAMRQCNKAISDLLRPSEQPLRSLMRALTASVLFACFESANYNREQACVHVLHSRRLLDQIKTAASGSTSQNSYLVSIAHLEPLIAHHETFLDPYFRGADATESNDVLDLLGTPDFSSFSQARVALEGAIARLGVVLMGVEDTKPTAADIANLKRSKATFTTWLRRWEHAFSAFLAREAGNCDAATLNGYRVLKAHQLASTVLADINYAAGEPAWAAFTPRFKAIVELVEGVMQGFPRRSLSSQAPQGPYMSASMGLTEPLYATASRCADPVIAEKARTLLARLPANEGVHSSWRIAFIERVLCACTGKPCLVADTTETQERDFPTATNVTGEPIAA</sequence>
<keyword evidence="2" id="KW-0862">Zinc</keyword>
<dbReference type="Proteomes" id="UP001271007">
    <property type="component" value="Unassembled WGS sequence"/>
</dbReference>
<name>A0AAJ0DCE7_9PEZI</name>
<organism evidence="7 8">
    <name type="scientific">Extremus antarcticus</name>
    <dbReference type="NCBI Taxonomy" id="702011"/>
    <lineage>
        <taxon>Eukaryota</taxon>
        <taxon>Fungi</taxon>
        <taxon>Dikarya</taxon>
        <taxon>Ascomycota</taxon>
        <taxon>Pezizomycotina</taxon>
        <taxon>Dothideomycetes</taxon>
        <taxon>Dothideomycetidae</taxon>
        <taxon>Mycosphaerellales</taxon>
        <taxon>Extremaceae</taxon>
        <taxon>Extremus</taxon>
    </lineage>
</organism>
<keyword evidence="3" id="KW-0805">Transcription regulation</keyword>
<keyword evidence="1" id="KW-0479">Metal-binding</keyword>
<dbReference type="PANTHER" id="PTHR36206:SF12">
    <property type="entry name" value="ASPERCRYPTIN BIOSYNTHESIS CLUSTER-SPECIFIC TRANSCRIPTION REGULATOR ATNN-RELATED"/>
    <property type="match status" value="1"/>
</dbReference>
<proteinExistence type="predicted"/>
<keyword evidence="6" id="KW-0539">Nucleus</keyword>
<evidence type="ECO:0000256" key="4">
    <source>
        <dbReference type="ARBA" id="ARBA00023125"/>
    </source>
</evidence>
<dbReference type="GO" id="GO:0003677">
    <property type="term" value="F:DNA binding"/>
    <property type="evidence" value="ECO:0007669"/>
    <property type="project" value="UniProtKB-KW"/>
</dbReference>
<protein>
    <submittedName>
        <fullName evidence="7">Uncharacterized protein</fullName>
    </submittedName>
</protein>
<evidence type="ECO:0000256" key="3">
    <source>
        <dbReference type="ARBA" id="ARBA00023015"/>
    </source>
</evidence>
<dbReference type="AlphaFoldDB" id="A0AAJ0DCE7"/>
<evidence type="ECO:0000313" key="8">
    <source>
        <dbReference type="Proteomes" id="UP001271007"/>
    </source>
</evidence>
<evidence type="ECO:0000256" key="6">
    <source>
        <dbReference type="ARBA" id="ARBA00023242"/>
    </source>
</evidence>
<gene>
    <name evidence="7" type="ORF">LTR09_007683</name>
</gene>
<dbReference type="EMBL" id="JAWDJX010000027">
    <property type="protein sequence ID" value="KAK3051287.1"/>
    <property type="molecule type" value="Genomic_DNA"/>
</dbReference>
<evidence type="ECO:0000256" key="2">
    <source>
        <dbReference type="ARBA" id="ARBA00022833"/>
    </source>
</evidence>
<comment type="caution">
    <text evidence="7">The sequence shown here is derived from an EMBL/GenBank/DDBJ whole genome shotgun (WGS) entry which is preliminary data.</text>
</comment>
<accession>A0AAJ0DCE7</accession>
<evidence type="ECO:0000256" key="5">
    <source>
        <dbReference type="ARBA" id="ARBA00023163"/>
    </source>
</evidence>
<dbReference type="PANTHER" id="PTHR36206">
    <property type="entry name" value="ASPERCRYPTIN BIOSYNTHESIS CLUSTER-SPECIFIC TRANSCRIPTION REGULATOR ATNN-RELATED"/>
    <property type="match status" value="1"/>
</dbReference>
<dbReference type="InterPro" id="IPR052360">
    <property type="entry name" value="Transcr_Regulatory_Proteins"/>
</dbReference>
<reference evidence="7" key="1">
    <citation type="submission" date="2023-04" db="EMBL/GenBank/DDBJ databases">
        <title>Black Yeasts Isolated from many extreme environments.</title>
        <authorList>
            <person name="Coleine C."/>
            <person name="Stajich J.E."/>
            <person name="Selbmann L."/>
        </authorList>
    </citation>
    <scope>NUCLEOTIDE SEQUENCE</scope>
    <source>
        <strain evidence="7">CCFEE 5312</strain>
    </source>
</reference>
<evidence type="ECO:0000313" key="7">
    <source>
        <dbReference type="EMBL" id="KAK3051287.1"/>
    </source>
</evidence>
<dbReference type="InterPro" id="IPR021858">
    <property type="entry name" value="Fun_TF"/>
</dbReference>
<dbReference type="GO" id="GO:0046872">
    <property type="term" value="F:metal ion binding"/>
    <property type="evidence" value="ECO:0007669"/>
    <property type="project" value="UniProtKB-KW"/>
</dbReference>
<keyword evidence="4" id="KW-0238">DNA-binding</keyword>
<dbReference type="Pfam" id="PF11951">
    <property type="entry name" value="Fungal_trans_2"/>
    <property type="match status" value="1"/>
</dbReference>